<dbReference type="NCBIfam" id="TIGR03346">
    <property type="entry name" value="chaperone_ClpB"/>
    <property type="match status" value="1"/>
</dbReference>
<evidence type="ECO:0000256" key="3">
    <source>
        <dbReference type="ARBA" id="ARBA00022737"/>
    </source>
</evidence>
<dbReference type="InterPro" id="IPR003593">
    <property type="entry name" value="AAA+_ATPase"/>
</dbReference>
<dbReference type="Gene3D" id="1.10.8.60">
    <property type="match status" value="1"/>
</dbReference>
<keyword evidence="5 11" id="KW-0067">ATP-binding</keyword>
<comment type="subcellular location">
    <subcellularLocation>
        <location evidence="12">Cytoplasm</location>
    </subcellularLocation>
</comment>
<dbReference type="Pfam" id="PF02861">
    <property type="entry name" value="Clp_N"/>
    <property type="match status" value="1"/>
</dbReference>
<keyword evidence="8 11" id="KW-0143">Chaperone</keyword>
<keyword evidence="12" id="KW-0963">Cytoplasm</keyword>
<dbReference type="CDD" id="cd19499">
    <property type="entry name" value="RecA-like_ClpB_Hsp104-like"/>
    <property type="match status" value="1"/>
</dbReference>
<keyword evidence="15" id="KW-1185">Reference proteome</keyword>
<evidence type="ECO:0000313" key="15">
    <source>
        <dbReference type="Proteomes" id="UP001183619"/>
    </source>
</evidence>
<dbReference type="Proteomes" id="UP001183619">
    <property type="component" value="Unassembled WGS sequence"/>
</dbReference>
<evidence type="ECO:0000256" key="5">
    <source>
        <dbReference type="ARBA" id="ARBA00022840"/>
    </source>
</evidence>
<sequence length="852" mass="93391">MNAFNPTTKTQEALQVALQKASANGNPDIRPAHLLAAILGQEDGIAIPVLRATGVDPDVVKREAEALVAGYPKAEGQGMANPTFNRDALNALTAAQELAGELGDEYVSTEVLLAALARGKNDAADLLTKRGATYEVIKGAFVNVRGDKKVTNQEPEGQFQALEKYSTDLTQRAREGKIDPVIGRDAEIRRVVQVLSRRTKNNPVLIGEPGVGKTAIVEGLARRIVAGDVPESLKGKTLISLDLGSMVAGAKYRGEFEERLKAVLDEIKSSNGQIITFIDELHTIVGAGATGESAMDAGNMIKPMLARGELRLVGATTLDEYRKYIEKDAALERRFQQVFAAEPSVEDAIGILRGLKERYEVHHGVRIQDSALVAAATLSDRYITSRFLPDKAIDLVDEAASRLRMEIDSSPQEIDELERIVRRLEIEEVALEKETDAASKERLEKLRQELADERERLGELTARWMNEKTAIDKVREAKEELEKLRQESEIAERDGDYGKVAELRYGRIPELEKQLSQAEATSAEPTMLSEEVTPDTIAEVVSAWTGIPAGKMLQGETEKLLHMESELGKRVVGQMEAVSAVSDAVRCARAGVADPNRPTGSFLFLGPTGVGKTELAKALAEFMFDDDRAMVRIDMSEFGEKHSVARLVGAPPGYVGYDQGGQLTEAVRRRPYTVVLFDEVEKAHPDVFDILLQVLDEGRLTDGQGRTVDFRNTVLILTSNLGAGGTREEMMDAVKRAFKPEFVNRLDDVVIFDPLSPEQLTSIVEIQIKQLAARLATRRLHLDVDEPAKAWLAERGYDPAYGARPLRRLIQKEIGDSLAKKLLAGEVRDGDTVVVRTNEMGGLSIEAETASM</sequence>
<evidence type="ECO:0000256" key="9">
    <source>
        <dbReference type="ARBA" id="ARBA00026057"/>
    </source>
</evidence>
<dbReference type="InterPro" id="IPR036628">
    <property type="entry name" value="Clp_N_dom_sf"/>
</dbReference>
<dbReference type="InterPro" id="IPR019489">
    <property type="entry name" value="Clp_ATPase_C"/>
</dbReference>
<dbReference type="SUPFAM" id="SSF52540">
    <property type="entry name" value="P-loop containing nucleoside triphosphate hydrolases"/>
    <property type="match status" value="2"/>
</dbReference>
<dbReference type="Gene3D" id="3.40.50.300">
    <property type="entry name" value="P-loop containing nucleotide triphosphate hydrolases"/>
    <property type="match status" value="3"/>
</dbReference>
<feature type="coiled-coil region" evidence="12">
    <location>
        <begin position="407"/>
        <end position="494"/>
    </location>
</feature>
<dbReference type="EMBL" id="JAVDYF010000001">
    <property type="protein sequence ID" value="MDR7353934.1"/>
    <property type="molecule type" value="Genomic_DNA"/>
</dbReference>
<feature type="domain" description="Clp R" evidence="13">
    <location>
        <begin position="1"/>
        <end position="147"/>
    </location>
</feature>
<evidence type="ECO:0000256" key="8">
    <source>
        <dbReference type="ARBA" id="ARBA00023186"/>
    </source>
</evidence>
<comment type="subunit">
    <text evidence="9">Homohexamer. The oligomerization is ATP-dependent.</text>
</comment>
<dbReference type="InterPro" id="IPR001270">
    <property type="entry name" value="ClpA/B"/>
</dbReference>
<evidence type="ECO:0000256" key="11">
    <source>
        <dbReference type="RuleBase" id="RU004432"/>
    </source>
</evidence>
<keyword evidence="14" id="KW-0645">Protease</keyword>
<dbReference type="InterPro" id="IPR050130">
    <property type="entry name" value="ClpA_ClpB"/>
</dbReference>
<dbReference type="PROSITE" id="PS51903">
    <property type="entry name" value="CLP_R"/>
    <property type="match status" value="1"/>
</dbReference>
<keyword evidence="6 12" id="KW-0346">Stress response</keyword>
<comment type="function">
    <text evidence="12">Part of a stress-induced multi-chaperone system, it is involved in the recovery of the cell from heat-induced damage, in cooperation with DnaK, DnaJ and GrpE.</text>
</comment>
<evidence type="ECO:0000256" key="2">
    <source>
        <dbReference type="ARBA" id="ARBA00017574"/>
    </source>
</evidence>
<reference evidence="14 15" key="1">
    <citation type="submission" date="2023-07" db="EMBL/GenBank/DDBJ databases">
        <title>Sequencing the genomes of 1000 actinobacteria strains.</title>
        <authorList>
            <person name="Klenk H.-P."/>
        </authorList>
    </citation>
    <scope>NUCLEOTIDE SEQUENCE [LARGE SCALE GENOMIC DNA]</scope>
    <source>
        <strain evidence="14 15">DSM 44508</strain>
    </source>
</reference>
<evidence type="ECO:0000256" key="10">
    <source>
        <dbReference type="PROSITE-ProRule" id="PRU01251"/>
    </source>
</evidence>
<keyword evidence="7 12" id="KW-0175">Coiled coil</keyword>
<comment type="caution">
    <text evidence="14">The sequence shown here is derived from an EMBL/GenBank/DDBJ whole genome shotgun (WGS) entry which is preliminary data.</text>
</comment>
<dbReference type="InterPro" id="IPR018368">
    <property type="entry name" value="ClpA/B_CS1"/>
</dbReference>
<dbReference type="SMART" id="SM00382">
    <property type="entry name" value="AAA"/>
    <property type="match status" value="2"/>
</dbReference>
<dbReference type="PRINTS" id="PR00300">
    <property type="entry name" value="CLPPROTEASEA"/>
</dbReference>
<dbReference type="InterPro" id="IPR017730">
    <property type="entry name" value="Chaperonin_ClpB"/>
</dbReference>
<dbReference type="PROSITE" id="PS00870">
    <property type="entry name" value="CLPAB_1"/>
    <property type="match status" value="1"/>
</dbReference>
<keyword evidence="3 10" id="KW-0677">Repeat</keyword>
<dbReference type="PANTHER" id="PTHR11638:SF18">
    <property type="entry name" value="HEAT SHOCK PROTEIN 104"/>
    <property type="match status" value="1"/>
</dbReference>
<dbReference type="RefSeq" id="WP_277103860.1">
    <property type="nucleotide sequence ID" value="NZ_BAAAJS010000014.1"/>
</dbReference>
<dbReference type="GO" id="GO:0006508">
    <property type="term" value="P:proteolysis"/>
    <property type="evidence" value="ECO:0007669"/>
    <property type="project" value="UniProtKB-KW"/>
</dbReference>
<evidence type="ECO:0000256" key="7">
    <source>
        <dbReference type="ARBA" id="ARBA00023054"/>
    </source>
</evidence>
<dbReference type="InterPro" id="IPR003959">
    <property type="entry name" value="ATPase_AAA_core"/>
</dbReference>
<evidence type="ECO:0000259" key="13">
    <source>
        <dbReference type="PROSITE" id="PS51903"/>
    </source>
</evidence>
<comment type="similarity">
    <text evidence="1 11">Belongs to the ClpA/ClpB family.</text>
</comment>
<dbReference type="Gene3D" id="1.10.1780.10">
    <property type="entry name" value="Clp, N-terminal domain"/>
    <property type="match status" value="1"/>
</dbReference>
<dbReference type="Pfam" id="PF00004">
    <property type="entry name" value="AAA"/>
    <property type="match status" value="1"/>
</dbReference>
<organism evidence="14 15">
    <name type="scientific">Corynebacterium felinum</name>
    <dbReference type="NCBI Taxonomy" id="131318"/>
    <lineage>
        <taxon>Bacteria</taxon>
        <taxon>Bacillati</taxon>
        <taxon>Actinomycetota</taxon>
        <taxon>Actinomycetes</taxon>
        <taxon>Mycobacteriales</taxon>
        <taxon>Corynebacteriaceae</taxon>
        <taxon>Corynebacterium</taxon>
    </lineage>
</organism>
<dbReference type="SUPFAM" id="SSF81923">
    <property type="entry name" value="Double Clp-N motif"/>
    <property type="match status" value="1"/>
</dbReference>
<dbReference type="InterPro" id="IPR004176">
    <property type="entry name" value="Clp_R_N"/>
</dbReference>
<dbReference type="InterPro" id="IPR041546">
    <property type="entry name" value="ClpA/ClpB_AAA_lid"/>
</dbReference>
<comment type="subunit">
    <text evidence="12">Homohexamer; The oligomerization is ATP-dependent.</text>
</comment>
<dbReference type="GO" id="GO:0005524">
    <property type="term" value="F:ATP binding"/>
    <property type="evidence" value="ECO:0007669"/>
    <property type="project" value="UniProtKB-KW"/>
</dbReference>
<evidence type="ECO:0000256" key="1">
    <source>
        <dbReference type="ARBA" id="ARBA00008675"/>
    </source>
</evidence>
<dbReference type="Pfam" id="PF10431">
    <property type="entry name" value="ClpB_D2-small"/>
    <property type="match status" value="1"/>
</dbReference>
<keyword evidence="4 11" id="KW-0547">Nucleotide-binding</keyword>
<dbReference type="SMART" id="SM01086">
    <property type="entry name" value="ClpB_D2-small"/>
    <property type="match status" value="1"/>
</dbReference>
<name>A0ABU2B5P7_9CORY</name>
<dbReference type="GO" id="GO:0008233">
    <property type="term" value="F:peptidase activity"/>
    <property type="evidence" value="ECO:0007669"/>
    <property type="project" value="UniProtKB-KW"/>
</dbReference>
<proteinExistence type="inferred from homology"/>
<evidence type="ECO:0000256" key="6">
    <source>
        <dbReference type="ARBA" id="ARBA00023016"/>
    </source>
</evidence>
<gene>
    <name evidence="12" type="primary">clpB</name>
    <name evidence="14" type="ORF">J2S37_000472</name>
</gene>
<dbReference type="Pfam" id="PF17871">
    <property type="entry name" value="AAA_lid_9"/>
    <property type="match status" value="1"/>
</dbReference>
<accession>A0ABU2B5P7</accession>
<keyword evidence="14" id="KW-0378">Hydrolase</keyword>
<evidence type="ECO:0000256" key="4">
    <source>
        <dbReference type="ARBA" id="ARBA00022741"/>
    </source>
</evidence>
<dbReference type="InterPro" id="IPR027417">
    <property type="entry name" value="P-loop_NTPase"/>
</dbReference>
<dbReference type="Pfam" id="PF07724">
    <property type="entry name" value="AAA_2"/>
    <property type="match status" value="1"/>
</dbReference>
<evidence type="ECO:0000256" key="12">
    <source>
        <dbReference type="RuleBase" id="RU362034"/>
    </source>
</evidence>
<dbReference type="InterPro" id="IPR028299">
    <property type="entry name" value="ClpA/B_CS2"/>
</dbReference>
<evidence type="ECO:0000313" key="14">
    <source>
        <dbReference type="EMBL" id="MDR7353934.1"/>
    </source>
</evidence>
<dbReference type="PANTHER" id="PTHR11638">
    <property type="entry name" value="ATP-DEPENDENT CLP PROTEASE"/>
    <property type="match status" value="1"/>
</dbReference>
<protein>
    <recommendedName>
        <fullName evidence="2 12">Chaperone protein ClpB</fullName>
    </recommendedName>
</protein>
<dbReference type="CDD" id="cd00009">
    <property type="entry name" value="AAA"/>
    <property type="match status" value="1"/>
</dbReference>
<dbReference type="PROSITE" id="PS00871">
    <property type="entry name" value="CLPAB_2"/>
    <property type="match status" value="1"/>
</dbReference>